<dbReference type="RefSeq" id="WP_124935191.1">
    <property type="nucleotide sequence ID" value="NZ_RJVQ01000001.1"/>
</dbReference>
<name>A0A3N9TJN7_9VIBR</name>
<dbReference type="GO" id="GO:0008081">
    <property type="term" value="F:phosphoric diester hydrolase activity"/>
    <property type="evidence" value="ECO:0007669"/>
    <property type="project" value="UniProtKB-ARBA"/>
</dbReference>
<dbReference type="CDD" id="cd00077">
    <property type="entry name" value="HDc"/>
    <property type="match status" value="1"/>
</dbReference>
<comment type="caution">
    <text evidence="2">The sequence shown here is derived from an EMBL/GenBank/DDBJ whole genome shotgun (WGS) entry which is preliminary data.</text>
</comment>
<feature type="domain" description="HD-GYP" evidence="1">
    <location>
        <begin position="145"/>
        <end position="341"/>
    </location>
</feature>
<dbReference type="EMBL" id="RJVQ01000001">
    <property type="protein sequence ID" value="RQW64539.1"/>
    <property type="molecule type" value="Genomic_DNA"/>
</dbReference>
<dbReference type="Proteomes" id="UP000281112">
    <property type="component" value="Unassembled WGS sequence"/>
</dbReference>
<dbReference type="SUPFAM" id="SSF109604">
    <property type="entry name" value="HD-domain/PDEase-like"/>
    <property type="match status" value="1"/>
</dbReference>
<sequence length="405" mass="45032">MLKKVEKSVRVAIENVQVGMFVTAIEYNRVVNLASAGVVKRKEAIQQLADKGVSYVWVDVKQSSPECKIVIAPDPIEDEPEVTGDEALNAKPVRVTKRDVGIRRKKAKKIVTEAKGLANKILRETFDGKAISLGEVEDWADGVVDAIMDDSDAINFVSALRNKDAYLLEHSVNVACLLVSFGSYLKFDKLTLRQLAIGGIIHDLGKTKVKNEVLNKPGKLTDEEFEEMKNHQVYVVDLLAQIKGLSEISKNVCLMHHEKLDGKGYPNQLTADEITIYGRMSSIVDIYDALTAERCYKTAMSPQDAFKILLGMTPNHLDQELVYKFINCLSVYPIGSLVQLSDGSVGLVEETNKAQPLKPTVKCFYSLKYNKFISVRSIKLTQSKLTVERAVAPKTLGVDISLYYE</sequence>
<dbReference type="PANTHER" id="PTHR43155:SF2">
    <property type="entry name" value="CYCLIC DI-GMP PHOSPHODIESTERASE PA4108"/>
    <property type="match status" value="1"/>
</dbReference>
<dbReference type="InterPro" id="IPR021812">
    <property type="entry name" value="DUF3391"/>
</dbReference>
<protein>
    <submittedName>
        <fullName evidence="2">HD-GYP domain-containing protein</fullName>
    </submittedName>
</protein>
<evidence type="ECO:0000313" key="2">
    <source>
        <dbReference type="EMBL" id="RQW64539.1"/>
    </source>
</evidence>
<dbReference type="Pfam" id="PF13487">
    <property type="entry name" value="HD_5"/>
    <property type="match status" value="1"/>
</dbReference>
<dbReference type="OrthoDB" id="9764808at2"/>
<accession>A0A3N9TJN7</accession>
<proteinExistence type="predicted"/>
<dbReference type="SMART" id="SM00471">
    <property type="entry name" value="HDc"/>
    <property type="match status" value="1"/>
</dbReference>
<evidence type="ECO:0000259" key="1">
    <source>
        <dbReference type="PROSITE" id="PS51832"/>
    </source>
</evidence>
<gene>
    <name evidence="2" type="ORF">EES38_00365</name>
</gene>
<dbReference type="AlphaFoldDB" id="A0A3N9TJN7"/>
<dbReference type="Pfam" id="PF11871">
    <property type="entry name" value="DUF3391"/>
    <property type="match status" value="1"/>
</dbReference>
<dbReference type="InterPro" id="IPR037522">
    <property type="entry name" value="HD_GYP_dom"/>
</dbReference>
<dbReference type="Gene3D" id="1.10.3210.10">
    <property type="entry name" value="Hypothetical protein af1432"/>
    <property type="match status" value="1"/>
</dbReference>
<organism evidence="2 3">
    <name type="scientific">Vibrio viridaestus</name>
    <dbReference type="NCBI Taxonomy" id="2487322"/>
    <lineage>
        <taxon>Bacteria</taxon>
        <taxon>Pseudomonadati</taxon>
        <taxon>Pseudomonadota</taxon>
        <taxon>Gammaproteobacteria</taxon>
        <taxon>Vibrionales</taxon>
        <taxon>Vibrionaceae</taxon>
        <taxon>Vibrio</taxon>
    </lineage>
</organism>
<evidence type="ECO:0000313" key="3">
    <source>
        <dbReference type="Proteomes" id="UP000281112"/>
    </source>
</evidence>
<dbReference type="PROSITE" id="PS51832">
    <property type="entry name" value="HD_GYP"/>
    <property type="match status" value="1"/>
</dbReference>
<dbReference type="InterPro" id="IPR003607">
    <property type="entry name" value="HD/PDEase_dom"/>
</dbReference>
<dbReference type="PANTHER" id="PTHR43155">
    <property type="entry name" value="CYCLIC DI-GMP PHOSPHODIESTERASE PA4108-RELATED"/>
    <property type="match status" value="1"/>
</dbReference>
<reference evidence="2 3" key="1">
    <citation type="submission" date="2018-11" db="EMBL/GenBank/DDBJ databases">
        <title>Vibrio LJC006 sp. nov., isolated from seawater during the bloom of the enteromorpha.</title>
        <authorList>
            <person name="Liang J."/>
        </authorList>
    </citation>
    <scope>NUCLEOTIDE SEQUENCE [LARGE SCALE GENOMIC DNA]</scope>
    <source>
        <strain evidence="2 3">LJC006</strain>
    </source>
</reference>
<keyword evidence="3" id="KW-1185">Reference proteome</keyword>